<evidence type="ECO:0000313" key="1">
    <source>
        <dbReference type="EMBL" id="VTN13040.1"/>
    </source>
</evidence>
<protein>
    <submittedName>
        <fullName evidence="1">Uncharacterized protein</fullName>
    </submittedName>
</protein>
<name>A0A4U9D3T0_RAOTE</name>
<proteinExistence type="predicted"/>
<evidence type="ECO:0000313" key="2">
    <source>
        <dbReference type="Proteomes" id="UP000339249"/>
    </source>
</evidence>
<reference evidence="1 2" key="1">
    <citation type="submission" date="2019-04" db="EMBL/GenBank/DDBJ databases">
        <authorList>
            <consortium name="Pathogen Informatics"/>
        </authorList>
    </citation>
    <scope>NUCLEOTIDE SEQUENCE [LARGE SCALE GENOMIC DNA]</scope>
    <source>
        <strain evidence="1 2">NCTC9185</strain>
    </source>
</reference>
<gene>
    <name evidence="1" type="ORF">NCTC9185_05051</name>
</gene>
<accession>A0A4U9D3T0</accession>
<organism evidence="1 2">
    <name type="scientific">Raoultella terrigena</name>
    <name type="common">Klebsiella terrigena</name>
    <dbReference type="NCBI Taxonomy" id="577"/>
    <lineage>
        <taxon>Bacteria</taxon>
        <taxon>Pseudomonadati</taxon>
        <taxon>Pseudomonadota</taxon>
        <taxon>Gammaproteobacteria</taxon>
        <taxon>Enterobacterales</taxon>
        <taxon>Enterobacteriaceae</taxon>
        <taxon>Klebsiella/Raoultella group</taxon>
        <taxon>Raoultella</taxon>
    </lineage>
</organism>
<sequence>MAEALTHKTNIHKTTMLGWFVVDNDGNKHVRQSF</sequence>
<dbReference type="Proteomes" id="UP000339249">
    <property type="component" value="Unassembled WGS sequence"/>
</dbReference>
<dbReference type="EMBL" id="CABDVU010000001">
    <property type="protein sequence ID" value="VTN13040.1"/>
    <property type="molecule type" value="Genomic_DNA"/>
</dbReference>
<dbReference type="AlphaFoldDB" id="A0A4U9D3T0"/>